<dbReference type="EMBL" id="JQZV01000013">
    <property type="protein sequence ID" value="KGN91862.1"/>
    <property type="molecule type" value="Genomic_DNA"/>
</dbReference>
<accession>A0ABR4XJZ6</accession>
<name>A0ABR4XJZ6_9PORP</name>
<organism evidence="1 2">
    <name type="scientific">Porphyromonas canoris</name>
    <dbReference type="NCBI Taxonomy" id="36875"/>
    <lineage>
        <taxon>Bacteria</taxon>
        <taxon>Pseudomonadati</taxon>
        <taxon>Bacteroidota</taxon>
        <taxon>Bacteroidia</taxon>
        <taxon>Bacteroidales</taxon>
        <taxon>Porphyromonadaceae</taxon>
        <taxon>Porphyromonas</taxon>
    </lineage>
</organism>
<comment type="caution">
    <text evidence="1">The sequence shown here is derived from an EMBL/GenBank/DDBJ whole genome shotgun (WGS) entry which is preliminary data.</text>
</comment>
<evidence type="ECO:0000313" key="1">
    <source>
        <dbReference type="EMBL" id="KGN91862.1"/>
    </source>
</evidence>
<dbReference type="Proteomes" id="UP000030101">
    <property type="component" value="Unassembled WGS sequence"/>
</dbReference>
<sequence>MVAVSVFFSDCFANIWETEIGSAGRAVFIYSIPKNAHFFSALYFDRRGCFQRGAEFVKSAHFINTIFDTC</sequence>
<keyword evidence="2" id="KW-1185">Reference proteome</keyword>
<gene>
    <name evidence="1" type="ORF">HQ43_07250</name>
</gene>
<protein>
    <submittedName>
        <fullName evidence="1">Uncharacterized protein</fullName>
    </submittedName>
</protein>
<evidence type="ECO:0000313" key="2">
    <source>
        <dbReference type="Proteomes" id="UP000030101"/>
    </source>
</evidence>
<proteinExistence type="predicted"/>
<reference evidence="1 2" key="1">
    <citation type="submission" date="2014-08" db="EMBL/GenBank/DDBJ databases">
        <title>Porphyromonas canoris strain:OH2762 Genome sequencing.</title>
        <authorList>
            <person name="Wallis C."/>
            <person name="Deusch O."/>
            <person name="O'Flynn C."/>
            <person name="Davis I."/>
            <person name="Jospin G."/>
            <person name="Darling A.E."/>
            <person name="Coil D.A."/>
            <person name="Alexiev A."/>
            <person name="Horsfall A."/>
            <person name="Kirkwood N."/>
            <person name="Harris S."/>
            <person name="Eisen J.A."/>
        </authorList>
    </citation>
    <scope>NUCLEOTIDE SEQUENCE [LARGE SCALE GENOMIC DNA]</scope>
    <source>
        <strain evidence="2">COT-108 OH2762</strain>
    </source>
</reference>